<name>A0A937W476_UNCTE</name>
<dbReference type="Proteomes" id="UP000712673">
    <property type="component" value="Unassembled WGS sequence"/>
</dbReference>
<organism evidence="3 4">
    <name type="scientific">Tectimicrobiota bacterium</name>
    <dbReference type="NCBI Taxonomy" id="2528274"/>
    <lineage>
        <taxon>Bacteria</taxon>
        <taxon>Pseudomonadati</taxon>
        <taxon>Nitrospinota/Tectimicrobiota group</taxon>
        <taxon>Candidatus Tectimicrobiota</taxon>
    </lineage>
</organism>
<dbReference type="AlphaFoldDB" id="A0A937W476"/>
<feature type="domain" description="Putative restriction endonuclease" evidence="2">
    <location>
        <begin position="48"/>
        <end position="167"/>
    </location>
</feature>
<dbReference type="GO" id="GO:0004519">
    <property type="term" value="F:endonuclease activity"/>
    <property type="evidence" value="ECO:0007669"/>
    <property type="project" value="UniProtKB-KW"/>
</dbReference>
<keyword evidence="3" id="KW-0255">Endonuclease</keyword>
<dbReference type="InterPro" id="IPR011335">
    <property type="entry name" value="Restrct_endonuc-II-like"/>
</dbReference>
<dbReference type="PANTHER" id="PTHR33352">
    <property type="entry name" value="SLR1095 PROTEIN"/>
    <property type="match status" value="1"/>
</dbReference>
<accession>A0A937W476</accession>
<dbReference type="CDD" id="cd06260">
    <property type="entry name" value="DUF820-like"/>
    <property type="match status" value="1"/>
</dbReference>
<dbReference type="PANTHER" id="PTHR33352:SF2">
    <property type="entry name" value="SLL0995 PROTEIN"/>
    <property type="match status" value="1"/>
</dbReference>
<dbReference type="Pfam" id="PF05685">
    <property type="entry name" value="Uma2"/>
    <property type="match status" value="1"/>
</dbReference>
<dbReference type="Gene3D" id="3.90.1570.10">
    <property type="entry name" value="tt1808, chain A"/>
    <property type="match status" value="1"/>
</dbReference>
<dbReference type="EMBL" id="VGLS01000575">
    <property type="protein sequence ID" value="MBM3225440.1"/>
    <property type="molecule type" value="Genomic_DNA"/>
</dbReference>
<evidence type="ECO:0000313" key="3">
    <source>
        <dbReference type="EMBL" id="MBM3225440.1"/>
    </source>
</evidence>
<dbReference type="InterPro" id="IPR008538">
    <property type="entry name" value="Uma2"/>
</dbReference>
<sequence length="287" mass="31999">MAAVVDVTPAQVQDVYYPESDGQPMADNTKQFEWIVTIKENLDALLPDAFVAGDLFWYPLRGNNRVKQAPDVLVALGRPKGHRSSYLQWEEQNIAPQVVFEVLSPGNSAMDMLRKLQFYDQYGVTEYYAYDPDDNALLGWQRLAGQWQRMDIGQRWSSPLLGIRFELTSETMVIYRPDGSRFETFTELMQRVATEQQEKVAAQAQAEAAQAQAEAAQARAEAAQAQAEAAQAQVLQERQAKDAAQAQAQAAQAQAEAALAQAAQERQAADALRAELARLQRQNTAYQ</sequence>
<comment type="caution">
    <text evidence="3">The sequence shown here is derived from an EMBL/GenBank/DDBJ whole genome shotgun (WGS) entry which is preliminary data.</text>
</comment>
<feature type="region of interest" description="Disordered" evidence="1">
    <location>
        <begin position="238"/>
        <end position="264"/>
    </location>
</feature>
<dbReference type="SUPFAM" id="SSF52980">
    <property type="entry name" value="Restriction endonuclease-like"/>
    <property type="match status" value="1"/>
</dbReference>
<evidence type="ECO:0000313" key="4">
    <source>
        <dbReference type="Proteomes" id="UP000712673"/>
    </source>
</evidence>
<evidence type="ECO:0000259" key="2">
    <source>
        <dbReference type="Pfam" id="PF05685"/>
    </source>
</evidence>
<keyword evidence="3" id="KW-0378">Hydrolase</keyword>
<dbReference type="InterPro" id="IPR012296">
    <property type="entry name" value="Nuclease_put_TT1808"/>
</dbReference>
<gene>
    <name evidence="3" type="ORF">FJZ47_16785</name>
</gene>
<reference evidence="3" key="1">
    <citation type="submission" date="2019-03" db="EMBL/GenBank/DDBJ databases">
        <title>Lake Tanganyika Metagenome-Assembled Genomes (MAGs).</title>
        <authorList>
            <person name="Tran P."/>
        </authorList>
    </citation>
    <scope>NUCLEOTIDE SEQUENCE</scope>
    <source>
        <strain evidence="3">K_DeepCast_65m_m2_066</strain>
    </source>
</reference>
<proteinExistence type="predicted"/>
<protein>
    <submittedName>
        <fullName evidence="3">Uma2 family endonuclease</fullName>
    </submittedName>
</protein>
<evidence type="ECO:0000256" key="1">
    <source>
        <dbReference type="SAM" id="MobiDB-lite"/>
    </source>
</evidence>
<keyword evidence="3" id="KW-0540">Nuclease</keyword>